<dbReference type="KEGG" id="gog:C1280_04840"/>
<name>A0A2Z3GRK8_9BACT</name>
<feature type="chain" id="PRO_5016270432" description="HEAT repeat domain-containing protein" evidence="1">
    <location>
        <begin position="23"/>
        <end position="1125"/>
    </location>
</feature>
<dbReference type="Pfam" id="PF13646">
    <property type="entry name" value="HEAT_2"/>
    <property type="match status" value="1"/>
</dbReference>
<reference evidence="2 3" key="1">
    <citation type="submission" date="2018-01" db="EMBL/GenBank/DDBJ databases">
        <title>G. obscuriglobus.</title>
        <authorList>
            <person name="Franke J."/>
            <person name="Blomberg W."/>
            <person name="Selmecki A."/>
        </authorList>
    </citation>
    <scope>NUCLEOTIDE SEQUENCE [LARGE SCALE GENOMIC DNA]</scope>
    <source>
        <strain evidence="2 3">DSM 5831</strain>
    </source>
</reference>
<dbReference type="SMART" id="SM00567">
    <property type="entry name" value="EZ_HEAT"/>
    <property type="match status" value="5"/>
</dbReference>
<dbReference type="SUPFAM" id="SSF48371">
    <property type="entry name" value="ARM repeat"/>
    <property type="match status" value="1"/>
</dbReference>
<evidence type="ECO:0000256" key="1">
    <source>
        <dbReference type="SAM" id="SignalP"/>
    </source>
</evidence>
<evidence type="ECO:0000313" key="3">
    <source>
        <dbReference type="Proteomes" id="UP000245802"/>
    </source>
</evidence>
<accession>A0A2Z3GRK8</accession>
<dbReference type="Gene3D" id="1.25.10.10">
    <property type="entry name" value="Leucine-rich Repeat Variant"/>
    <property type="match status" value="2"/>
</dbReference>
<keyword evidence="1" id="KW-0732">Signal</keyword>
<dbReference type="InterPro" id="IPR011989">
    <property type="entry name" value="ARM-like"/>
</dbReference>
<dbReference type="EMBL" id="CP025958">
    <property type="protein sequence ID" value="AWM36413.1"/>
    <property type="molecule type" value="Genomic_DNA"/>
</dbReference>
<dbReference type="PANTHER" id="PTHR12697:SF5">
    <property type="entry name" value="DEOXYHYPUSINE HYDROXYLASE"/>
    <property type="match status" value="1"/>
</dbReference>
<dbReference type="InterPro" id="IPR004155">
    <property type="entry name" value="PBS_lyase_HEAT"/>
</dbReference>
<organism evidence="2 3">
    <name type="scientific">Gemmata obscuriglobus</name>
    <dbReference type="NCBI Taxonomy" id="114"/>
    <lineage>
        <taxon>Bacteria</taxon>
        <taxon>Pseudomonadati</taxon>
        <taxon>Planctomycetota</taxon>
        <taxon>Planctomycetia</taxon>
        <taxon>Gemmatales</taxon>
        <taxon>Gemmataceae</taxon>
        <taxon>Gemmata</taxon>
    </lineage>
</organism>
<protein>
    <recommendedName>
        <fullName evidence="4">HEAT repeat domain-containing protein</fullName>
    </recommendedName>
</protein>
<keyword evidence="3" id="KW-1185">Reference proteome</keyword>
<sequence>MGFVTFAALAAVVVTLSRPARAPDPDATTPQNQDAQFEIDLLADDNEFDTDDESTPLPPPPNLSKLSLDEVIDRLDDTENYTVRALAFREVAARGPAARAALPALRSMKNEVRTSAAYWAALAECLIDPDRYDAHLSRALARVRELHSLPHGTLHSTLRLTAVGTAPGLAAVDHARRNTAFELLSGIGCLPSDPTYPVLLTVLKDPNHPGREQARELLWSMFVRHPDEVGRVVPAADENTIRIWSQIDAAQAAEWVPLLADRDRKLAAVASIILVMAGKYEQGLPTVLATEWPDSAFEELRFKREAIRGRPEHLPRVVREFLGTLQPRDREKVRTVAAAALRGGKTAREKKAAIQVLQYARTADADTLAPAFADPDPAVQRFAVREVLTAQRPPSAFPLVATHLLRTPDEFLAQWFDESLQNQDDPPPAVADFVTARVLPPDGKPGFSRAFRHLPTTGPGADRTAELVIRYLSAPAEAGRLPPAFDEAAALAGRLGPAAKAAVPFIRPALTSRPAAENGSWHRAFVAADTLLRIVPNDADAIATLLAVIDARTEKSYQAVQWLGKIDPTNATVTKLISLVEAGWNARFEPDRSLTEAAVEALAELGPRARAALPVLRRCAGTPFSERKVGLIVGAMAAVGRIDQAEQEITVRRLAPLLTGHQNIRDPAENPRFQAAKVLITLGPAAKSIVPELITFAQKDGGAVSGLAAGLARLAPERCAEVLNLFADGYMLELPGWVSDKSSLQSFAAECVSHPAVPVRRAAWNVLISISPDPASVPLLRAVAAAEKDPGAARRAAAAFARSGFTGANSSEGQRALAAWVRVTNRRLLPRRLARIAEREQWEGENKWAGWQVEMIARTDPHALRAHLTELFGAVDKDRTPPTVALIKTLARAAPDSIGPLIERLDTNHPPNDRVRAALALGRIGPKADAAVHALTKALDDRDRNVRYTAAEVLLAVASPVPPAAIRVFAEAELEQPRDEERHLFKPIPIELRNAVKKYGFVWNWNRLTVLRSLGAGAAPAAKVLGKHFDDPQYQRRIEVAEILIRADPNRAEEVVRWLLERATYPYVDRTDAAEAIGRLDASARPAAKWISEALAAHPNDDLTAVLARALRRTDPAAARAAGVR</sequence>
<evidence type="ECO:0000313" key="2">
    <source>
        <dbReference type="EMBL" id="AWM36413.1"/>
    </source>
</evidence>
<dbReference type="InterPro" id="IPR016024">
    <property type="entry name" value="ARM-type_fold"/>
</dbReference>
<feature type="signal peptide" evidence="1">
    <location>
        <begin position="1"/>
        <end position="22"/>
    </location>
</feature>
<gene>
    <name evidence="2" type="ORF">C1280_04840</name>
</gene>
<dbReference type="Proteomes" id="UP000245802">
    <property type="component" value="Chromosome"/>
</dbReference>
<proteinExistence type="predicted"/>
<dbReference type="AlphaFoldDB" id="A0A2Z3GRK8"/>
<dbReference type="GO" id="GO:0016491">
    <property type="term" value="F:oxidoreductase activity"/>
    <property type="evidence" value="ECO:0007669"/>
    <property type="project" value="TreeGrafter"/>
</dbReference>
<evidence type="ECO:0008006" key="4">
    <source>
        <dbReference type="Google" id="ProtNLM"/>
    </source>
</evidence>
<dbReference type="PANTHER" id="PTHR12697">
    <property type="entry name" value="PBS LYASE HEAT-LIKE PROTEIN"/>
    <property type="match status" value="1"/>
</dbReference>